<keyword evidence="2" id="KW-1133">Transmembrane helix</keyword>
<gene>
    <name evidence="3" type="ORF">GGI25_003758</name>
</gene>
<evidence type="ECO:0000256" key="1">
    <source>
        <dbReference type="SAM" id="MobiDB-lite"/>
    </source>
</evidence>
<proteinExistence type="predicted"/>
<sequence>MPDPTTLFEAMMAGFTAPPLSLCEFRLFVAHDLKARNALAFCEWYQRYRTVYFDHVSLHSTKRTTASSRLGLPPQFTTGKPSLPQPNMNTQQAANISSRASISIPNRETRMYDGPYLGPIYTLKSHSFSALSESIADSTFHTTTTTSSSLSTSKKKRLPINPPSACTNPNPNTIDLSPGCAEVSSLANNKIHTNRSIPDVLADQHHAGPSLSTIIRRCTLPSAPNDSWLEYTNRDQEHNRRQIQSLLVFECWARFLAPHAQEKVNIPEIELLYVQERLPLNITHMPQPLLCRGDMLASAASIVPAFGSLSSSGYCTKAPMLHRSGSCDNPTASRLLPHRSLQFQPYAQLKQNLISRVHMRRLNVSQAPSPLSQCVGLGKNSNSEFETKATDDNGESKIHISAKRSNGSVRDAITGLRRISTMPALKIRNVIYSTLQDEDTELGNDPFPHVSRARHLIPISELQMYHQTLKPQPLFTAPTADYLRTLHACGYKPVPKQISKLIMPNAVPPAIFETIAKLSAEYLLQSYFADFFSQAHYNITTNEQIVIAIAAAPNEFLYEEKAAQTDCSNIGAHLKAVQAVTGTLLPEGENGVYVGAIPGTSCRIYSSIYSESSYGHPAVAPCYRDCEDGGGVFTVPMWAQQPSTSSIVDRIFDKIVQLMLRNYHLGDQWSISLQSKQYKIADPTVLRGQCHIVAHQMAVFLIFWAVSAIALFLIP</sequence>
<dbReference type="AlphaFoldDB" id="A0A9W8G1E8"/>
<evidence type="ECO:0000256" key="2">
    <source>
        <dbReference type="SAM" id="Phobius"/>
    </source>
</evidence>
<keyword evidence="2" id="KW-0472">Membrane</keyword>
<accession>A0A9W8G1E8</accession>
<keyword evidence="2" id="KW-0812">Transmembrane</keyword>
<dbReference type="Proteomes" id="UP001151518">
    <property type="component" value="Unassembled WGS sequence"/>
</dbReference>
<dbReference type="OrthoDB" id="5528023at2759"/>
<organism evidence="3 4">
    <name type="scientific">Coemansia spiralis</name>
    <dbReference type="NCBI Taxonomy" id="417178"/>
    <lineage>
        <taxon>Eukaryota</taxon>
        <taxon>Fungi</taxon>
        <taxon>Fungi incertae sedis</taxon>
        <taxon>Zoopagomycota</taxon>
        <taxon>Kickxellomycotina</taxon>
        <taxon>Kickxellomycetes</taxon>
        <taxon>Kickxellales</taxon>
        <taxon>Kickxellaceae</taxon>
        <taxon>Coemansia</taxon>
    </lineage>
</organism>
<comment type="caution">
    <text evidence="3">The sequence shown here is derived from an EMBL/GenBank/DDBJ whole genome shotgun (WGS) entry which is preliminary data.</text>
</comment>
<feature type="compositionally biased region" description="Low complexity" evidence="1">
    <location>
        <begin position="141"/>
        <end position="152"/>
    </location>
</feature>
<feature type="region of interest" description="Disordered" evidence="1">
    <location>
        <begin position="141"/>
        <end position="171"/>
    </location>
</feature>
<reference evidence="3" key="1">
    <citation type="submission" date="2022-07" db="EMBL/GenBank/DDBJ databases">
        <title>Phylogenomic reconstructions and comparative analyses of Kickxellomycotina fungi.</title>
        <authorList>
            <person name="Reynolds N.K."/>
            <person name="Stajich J.E."/>
            <person name="Barry K."/>
            <person name="Grigoriev I.V."/>
            <person name="Crous P."/>
            <person name="Smith M.E."/>
        </authorList>
    </citation>
    <scope>NUCLEOTIDE SEQUENCE</scope>
    <source>
        <strain evidence="3">NRRL 3115</strain>
    </source>
</reference>
<protein>
    <submittedName>
        <fullName evidence="3">Uncharacterized protein</fullName>
    </submittedName>
</protein>
<evidence type="ECO:0000313" key="4">
    <source>
        <dbReference type="Proteomes" id="UP001151518"/>
    </source>
</evidence>
<evidence type="ECO:0000313" key="3">
    <source>
        <dbReference type="EMBL" id="KAJ2675921.1"/>
    </source>
</evidence>
<feature type="transmembrane region" description="Helical" evidence="2">
    <location>
        <begin position="693"/>
        <end position="714"/>
    </location>
</feature>
<name>A0A9W8G1E8_9FUNG</name>
<dbReference type="EMBL" id="JANBTW010000044">
    <property type="protein sequence ID" value="KAJ2675921.1"/>
    <property type="molecule type" value="Genomic_DNA"/>
</dbReference>